<dbReference type="AlphaFoldDB" id="A0A9N9C243"/>
<keyword evidence="2" id="KW-1185">Reference proteome</keyword>
<sequence length="141" mass="16376">MTNSAEELFSKEAFDFSEYFIERKPNEWKELDFLKWLNEKENLEIVRSRCKSFLEQATTNDQDHLKSFAKTALKSVNYQRKNLALTEVQAQDISIATRYRDMASSIVDSRLEYAVNVVTEQALMEAQAQDISCSHTSQRHG</sequence>
<proteinExistence type="predicted"/>
<reference evidence="1" key="1">
    <citation type="submission" date="2021-06" db="EMBL/GenBank/DDBJ databases">
        <authorList>
            <person name="Kallberg Y."/>
            <person name="Tangrot J."/>
            <person name="Rosling A."/>
        </authorList>
    </citation>
    <scope>NUCLEOTIDE SEQUENCE</scope>
    <source>
        <strain evidence="1">MT106</strain>
    </source>
</reference>
<evidence type="ECO:0000313" key="2">
    <source>
        <dbReference type="Proteomes" id="UP000789831"/>
    </source>
</evidence>
<dbReference type="EMBL" id="CAJVPL010001823">
    <property type="protein sequence ID" value="CAG8588894.1"/>
    <property type="molecule type" value="Genomic_DNA"/>
</dbReference>
<dbReference type="OrthoDB" id="10459602at2759"/>
<evidence type="ECO:0000313" key="1">
    <source>
        <dbReference type="EMBL" id="CAG8588894.1"/>
    </source>
</evidence>
<accession>A0A9N9C243</accession>
<comment type="caution">
    <text evidence="1">The sequence shown here is derived from an EMBL/GenBank/DDBJ whole genome shotgun (WGS) entry which is preliminary data.</text>
</comment>
<protein>
    <submittedName>
        <fullName evidence="1">210_t:CDS:1</fullName>
    </submittedName>
</protein>
<gene>
    <name evidence="1" type="ORF">AGERDE_LOCUS8504</name>
</gene>
<dbReference type="Proteomes" id="UP000789831">
    <property type="component" value="Unassembled WGS sequence"/>
</dbReference>
<name>A0A9N9C243_9GLOM</name>
<organism evidence="1 2">
    <name type="scientific">Ambispora gerdemannii</name>
    <dbReference type="NCBI Taxonomy" id="144530"/>
    <lineage>
        <taxon>Eukaryota</taxon>
        <taxon>Fungi</taxon>
        <taxon>Fungi incertae sedis</taxon>
        <taxon>Mucoromycota</taxon>
        <taxon>Glomeromycotina</taxon>
        <taxon>Glomeromycetes</taxon>
        <taxon>Archaeosporales</taxon>
        <taxon>Ambisporaceae</taxon>
        <taxon>Ambispora</taxon>
    </lineage>
</organism>